<gene>
    <name evidence="2" type="ORF">B5E75_02465</name>
</gene>
<reference evidence="2 3" key="1">
    <citation type="journal article" date="2018" name="BMC Genomics">
        <title>Whole genome sequencing and function prediction of 133 gut anaerobes isolated from chicken caecum in pure cultures.</title>
        <authorList>
            <person name="Medvecky M."/>
            <person name="Cejkova D."/>
            <person name="Polansky O."/>
            <person name="Karasova D."/>
            <person name="Kubasova T."/>
            <person name="Cizek A."/>
            <person name="Rychlik I."/>
        </authorList>
    </citation>
    <scope>NUCLEOTIDE SEQUENCE [LARGE SCALE GENOMIC DNA]</scope>
    <source>
        <strain evidence="2 3">An13</strain>
    </source>
</reference>
<evidence type="ECO:0000313" key="3">
    <source>
        <dbReference type="Proteomes" id="UP000195305"/>
    </source>
</evidence>
<comment type="caution">
    <text evidence="2">The sequence shown here is derived from an EMBL/GenBank/DDBJ whole genome shotgun (WGS) entry which is preliminary data.</text>
</comment>
<proteinExistence type="predicted"/>
<protein>
    <submittedName>
        <fullName evidence="2">Uncharacterized protein</fullName>
    </submittedName>
</protein>
<evidence type="ECO:0000256" key="1">
    <source>
        <dbReference type="SAM" id="Phobius"/>
    </source>
</evidence>
<dbReference type="OrthoDB" id="1644505at2"/>
<accession>A0A1Y4T178</accession>
<keyword evidence="3" id="KW-1185">Reference proteome</keyword>
<keyword evidence="1" id="KW-1133">Transmembrane helix</keyword>
<dbReference type="RefSeq" id="WP_087357214.1">
    <property type="nucleotide sequence ID" value="NZ_AP031415.1"/>
</dbReference>
<name>A0A1Y4T178_9FIRM</name>
<dbReference type="EMBL" id="NFLJ01000005">
    <property type="protein sequence ID" value="OUQ35915.1"/>
    <property type="molecule type" value="Genomic_DNA"/>
</dbReference>
<organism evidence="2 3">
    <name type="scientific">Massilimicrobiota timonensis</name>
    <dbReference type="NCBI Taxonomy" id="1776392"/>
    <lineage>
        <taxon>Bacteria</taxon>
        <taxon>Bacillati</taxon>
        <taxon>Bacillota</taxon>
        <taxon>Erysipelotrichia</taxon>
        <taxon>Erysipelotrichales</taxon>
        <taxon>Erysipelotrichaceae</taxon>
        <taxon>Massilimicrobiota</taxon>
    </lineage>
</organism>
<dbReference type="Proteomes" id="UP000195305">
    <property type="component" value="Unassembled WGS sequence"/>
</dbReference>
<keyword evidence="1" id="KW-0812">Transmembrane</keyword>
<dbReference type="AlphaFoldDB" id="A0A1Y4T178"/>
<feature type="transmembrane region" description="Helical" evidence="1">
    <location>
        <begin position="55"/>
        <end position="75"/>
    </location>
</feature>
<feature type="transmembrane region" description="Helical" evidence="1">
    <location>
        <begin position="81"/>
        <end position="101"/>
    </location>
</feature>
<sequence>MMIRRMKKMQLLCGVFLILQLVCFQWIIPFHLLAVLVSIIIIMNQRWFKVIQLQYHFYLIVLYFYRLWILSIESFYFLDLIYVVFCLYIAIMLILFSFHCIL</sequence>
<evidence type="ECO:0000313" key="2">
    <source>
        <dbReference type="EMBL" id="OUQ35915.1"/>
    </source>
</evidence>
<keyword evidence="1" id="KW-0472">Membrane</keyword>